<proteinExistence type="predicted"/>
<dbReference type="EMBL" id="JAUSUR010000001">
    <property type="protein sequence ID" value="MDQ0360259.1"/>
    <property type="molecule type" value="Genomic_DNA"/>
</dbReference>
<dbReference type="PANTHER" id="PTHR32071:SF38">
    <property type="entry name" value="PSP OPERON TRANSCRIPTIONAL ACTIVATOR"/>
    <property type="match status" value="1"/>
</dbReference>
<dbReference type="InterPro" id="IPR011608">
    <property type="entry name" value="PRD"/>
</dbReference>
<dbReference type="PROSITE" id="PS50045">
    <property type="entry name" value="SIGMA54_INTERACT_4"/>
    <property type="match status" value="1"/>
</dbReference>
<dbReference type="Gene3D" id="3.40.50.300">
    <property type="entry name" value="P-loop containing nucleotide triphosphate hydrolases"/>
    <property type="match status" value="1"/>
</dbReference>
<protein>
    <submittedName>
        <fullName evidence="7">Transcriptional regulatory protein LevR/transcriptional regulator with AAA-type ATPase domain</fullName>
    </submittedName>
</protein>
<dbReference type="InterPro" id="IPR027417">
    <property type="entry name" value="P-loop_NTPase"/>
</dbReference>
<evidence type="ECO:0000313" key="7">
    <source>
        <dbReference type="EMBL" id="MDQ0360259.1"/>
    </source>
</evidence>
<keyword evidence="8" id="KW-1185">Reference proteome</keyword>
<dbReference type="InterPro" id="IPR036634">
    <property type="entry name" value="PRD_sf"/>
</dbReference>
<organism evidence="7 8">
    <name type="scientific">Breznakia pachnodae</name>
    <dbReference type="NCBI Taxonomy" id="265178"/>
    <lineage>
        <taxon>Bacteria</taxon>
        <taxon>Bacillati</taxon>
        <taxon>Bacillota</taxon>
        <taxon>Erysipelotrichia</taxon>
        <taxon>Erysipelotrichales</taxon>
        <taxon>Erysipelotrichaceae</taxon>
        <taxon>Breznakia</taxon>
    </lineage>
</organism>
<evidence type="ECO:0000313" key="8">
    <source>
        <dbReference type="Proteomes" id="UP001230220"/>
    </source>
</evidence>
<dbReference type="InterPro" id="IPR036662">
    <property type="entry name" value="PTS_EIIA_man-typ_sf"/>
</dbReference>
<dbReference type="PROSITE" id="PS51372">
    <property type="entry name" value="PRD_2"/>
    <property type="match status" value="2"/>
</dbReference>
<dbReference type="InterPro" id="IPR036390">
    <property type="entry name" value="WH_DNA-bd_sf"/>
</dbReference>
<dbReference type="SUPFAM" id="SSF53062">
    <property type="entry name" value="PTS system fructose IIA component-like"/>
    <property type="match status" value="1"/>
</dbReference>
<gene>
    <name evidence="7" type="ORF">J2S15_000990</name>
</gene>
<feature type="domain" description="Sigma-54 factor interaction" evidence="4">
    <location>
        <begin position="81"/>
        <end position="304"/>
    </location>
</feature>
<dbReference type="SUPFAM" id="SSF52540">
    <property type="entry name" value="P-loop containing nucleoside triphosphate hydrolases"/>
    <property type="match status" value="1"/>
</dbReference>
<feature type="domain" description="PRD" evidence="6">
    <location>
        <begin position="777"/>
        <end position="878"/>
    </location>
</feature>
<dbReference type="Pfam" id="PF00874">
    <property type="entry name" value="PRD"/>
    <property type="match status" value="2"/>
</dbReference>
<dbReference type="SUPFAM" id="SSF63520">
    <property type="entry name" value="PTS-regulatory domain, PRD"/>
    <property type="match status" value="2"/>
</dbReference>
<accession>A0ABU0E0G9</accession>
<dbReference type="PANTHER" id="PTHR32071">
    <property type="entry name" value="TRANSCRIPTIONAL REGULATORY PROTEIN"/>
    <property type="match status" value="1"/>
</dbReference>
<dbReference type="SUPFAM" id="SSF46785">
    <property type="entry name" value="Winged helix' DNA-binding domain"/>
    <property type="match status" value="1"/>
</dbReference>
<dbReference type="Gene3D" id="3.40.50.510">
    <property type="entry name" value="Phosphotransferase system, mannose-type IIA component"/>
    <property type="match status" value="1"/>
</dbReference>
<keyword evidence="1" id="KW-0808">Transferase</keyword>
<keyword evidence="3" id="KW-0067">ATP-binding</keyword>
<dbReference type="RefSeq" id="WP_307406006.1">
    <property type="nucleotide sequence ID" value="NZ_JAUSUR010000001.1"/>
</dbReference>
<dbReference type="InterPro" id="IPR004701">
    <property type="entry name" value="PTS_EIIA_man-typ"/>
</dbReference>
<evidence type="ECO:0000256" key="3">
    <source>
        <dbReference type="ARBA" id="ARBA00022840"/>
    </source>
</evidence>
<evidence type="ECO:0000259" key="5">
    <source>
        <dbReference type="PROSITE" id="PS51096"/>
    </source>
</evidence>
<dbReference type="InterPro" id="IPR002078">
    <property type="entry name" value="Sigma_54_int"/>
</dbReference>
<comment type="caution">
    <text evidence="7">The sequence shown here is derived from an EMBL/GenBank/DDBJ whole genome shotgun (WGS) entry which is preliminary data.</text>
</comment>
<evidence type="ECO:0000256" key="1">
    <source>
        <dbReference type="ARBA" id="ARBA00022679"/>
    </source>
</evidence>
<keyword evidence="2" id="KW-0547">Nucleotide-binding</keyword>
<dbReference type="Pfam" id="PF00158">
    <property type="entry name" value="Sigma54_activat"/>
    <property type="match status" value="1"/>
</dbReference>
<name>A0ABU0E0G9_9FIRM</name>
<evidence type="ECO:0000259" key="6">
    <source>
        <dbReference type="PROSITE" id="PS51372"/>
    </source>
</evidence>
<dbReference type="PROSITE" id="PS51096">
    <property type="entry name" value="PTS_EIIA_TYPE_4"/>
    <property type="match status" value="1"/>
</dbReference>
<evidence type="ECO:0000256" key="2">
    <source>
        <dbReference type="ARBA" id="ARBA00022741"/>
    </source>
</evidence>
<feature type="domain" description="PRD" evidence="6">
    <location>
        <begin position="430"/>
        <end position="535"/>
    </location>
</feature>
<dbReference type="Gene3D" id="1.10.1790.10">
    <property type="entry name" value="PRD domain"/>
    <property type="match status" value="2"/>
</dbReference>
<dbReference type="Pfam" id="PF03610">
    <property type="entry name" value="EIIA-man"/>
    <property type="match status" value="1"/>
</dbReference>
<feature type="domain" description="PTS EIIA type-4" evidence="5">
    <location>
        <begin position="536"/>
        <end position="680"/>
    </location>
</feature>
<evidence type="ECO:0000259" key="4">
    <source>
        <dbReference type="PROSITE" id="PS50045"/>
    </source>
</evidence>
<dbReference type="Proteomes" id="UP001230220">
    <property type="component" value="Unassembled WGS sequence"/>
</dbReference>
<dbReference type="CDD" id="cd00009">
    <property type="entry name" value="AAA"/>
    <property type="match status" value="1"/>
</dbReference>
<reference evidence="7 8" key="1">
    <citation type="submission" date="2023-07" db="EMBL/GenBank/DDBJ databases">
        <title>Genomic Encyclopedia of Type Strains, Phase IV (KMG-IV): sequencing the most valuable type-strain genomes for metagenomic binning, comparative biology and taxonomic classification.</title>
        <authorList>
            <person name="Goeker M."/>
        </authorList>
    </citation>
    <scope>NUCLEOTIDE SEQUENCE [LARGE SCALE GENOMIC DNA]</scope>
    <source>
        <strain evidence="7 8">DSM 16784</strain>
    </source>
</reference>
<sequence>MKTTKELVYEFVQKEIYTKNEEGIETKTVADVLDMQRSNVSALLNDLVKDGLLIKTNTRPVLYKLPHENNNTEENSAFTKLVGHDGSLKNAIQLAKAAVLYPRKSLNVLLASKNGCGTTSFAYLMFQFAVENRVFDEEAPFVKINCRHYAKSITMLSDELFGKDDDLETNSFARARGGVLFIDNVDMLDAKQQSRILELLDTGKLFSEDKSRSADFSDVVLLLACSPQGVSLFNRKIPVTIELPELKDRPMSERLELINHLFTIEAMNSDCFIEVTTEAIKALLLTEFAFNVKELLLEIKAACANAYVRVVNDKEEDIHVCLNDFKGDIKKGLLNVKDLEPIVLSILNISDVMIYDKTAQSYKPGDGDKYHEDDLYAEIRKQYDELTDRGINSSSIENVINTHIQFLFKKYRYFHDFNNNANDLDQLSKIVDHRIIRLVRKFLEGCKKDLGKEFKSNVFYGLCLHVNSLMTLNSSHQRVKNEQIVNIIQKYPQEYAASTQFADLLKHQLNLELPIEEVIIVSMFLIESDENENEGNPVLLYILHGNGTASSLRDVTNALTQCNNAYSYDLKLEIETQQAMQEIKTLIEKIDKGQGVIVIYDMGSIKTMIETIAEEIDVKIRYMNIPITLVGIDIARKCSMESDIDYVYHMANLEINKMSRNEEKHSDIVVTLCHTGEGGALQLKRYINQYSKLGMKVIPLAISERDKLLKEVIELQRTYRIHTFVGTYDPKLLGIPFISIGKIFENSREDLDRILMFEPVKSNAIDYSEVYKYFEEQFKYVSVPKLKTILPDVLDEFGVLYPMSEDQRVGLFMHLACLIERLLDGNAVVENSEKSKIIGVFKDEYNSTRKLLRRLEKSFNIIIDDNEIATIIMIIKKI</sequence>